<accession>G8QRE6</accession>
<dbReference type="KEGG" id="sgp:SpiGrapes_0974"/>
<evidence type="ECO:0000256" key="3">
    <source>
        <dbReference type="ARBA" id="ARBA00022729"/>
    </source>
</evidence>
<dbReference type="STRING" id="158190.SpiGrapes_0974"/>
<dbReference type="Gene3D" id="3.40.190.10">
    <property type="entry name" value="Periplasmic binding protein-like II"/>
    <property type="match status" value="1"/>
</dbReference>
<dbReference type="HOGENOM" id="CLU_031285_10_5_12"/>
<feature type="chain" id="PRO_5003514959" evidence="4">
    <location>
        <begin position="26"/>
        <end position="421"/>
    </location>
</feature>
<dbReference type="Proteomes" id="UP000005632">
    <property type="component" value="Chromosome"/>
</dbReference>
<proteinExistence type="inferred from homology"/>
<comment type="similarity">
    <text evidence="1">Belongs to the bacterial solute-binding protein 1 family.</text>
</comment>
<dbReference type="PANTHER" id="PTHR30061:SF50">
    <property type="entry name" value="MALTOSE_MALTODEXTRIN-BINDING PERIPLASMIC PROTEIN"/>
    <property type="match status" value="1"/>
</dbReference>
<dbReference type="RefSeq" id="WP_014269648.1">
    <property type="nucleotide sequence ID" value="NC_016633.1"/>
</dbReference>
<protein>
    <submittedName>
        <fullName evidence="5">ABC-type sugar transport system, periplasmic component</fullName>
    </submittedName>
</protein>
<dbReference type="PANTHER" id="PTHR30061">
    <property type="entry name" value="MALTOSE-BINDING PERIPLASMIC PROTEIN"/>
    <property type="match status" value="1"/>
</dbReference>
<dbReference type="AlphaFoldDB" id="G8QRE6"/>
<dbReference type="Pfam" id="PF01547">
    <property type="entry name" value="SBP_bac_1"/>
    <property type="match status" value="1"/>
</dbReference>
<dbReference type="EMBL" id="CP003155">
    <property type="protein sequence ID" value="AEV28799.1"/>
    <property type="molecule type" value="Genomic_DNA"/>
</dbReference>
<dbReference type="OrthoDB" id="383937at2"/>
<dbReference type="SUPFAM" id="SSF53850">
    <property type="entry name" value="Periplasmic binding protein-like II"/>
    <property type="match status" value="1"/>
</dbReference>
<dbReference type="CDD" id="cd13585">
    <property type="entry name" value="PBP2_TMBP_like"/>
    <property type="match status" value="1"/>
</dbReference>
<evidence type="ECO:0000256" key="4">
    <source>
        <dbReference type="SAM" id="SignalP"/>
    </source>
</evidence>
<dbReference type="InterPro" id="IPR006059">
    <property type="entry name" value="SBP"/>
</dbReference>
<feature type="signal peptide" evidence="4">
    <location>
        <begin position="1"/>
        <end position="25"/>
    </location>
</feature>
<dbReference type="GO" id="GO:0042956">
    <property type="term" value="P:maltodextrin transmembrane transport"/>
    <property type="evidence" value="ECO:0007669"/>
    <property type="project" value="TreeGrafter"/>
</dbReference>
<keyword evidence="2" id="KW-0813">Transport</keyword>
<evidence type="ECO:0000256" key="2">
    <source>
        <dbReference type="ARBA" id="ARBA00022448"/>
    </source>
</evidence>
<dbReference type="GO" id="GO:0055052">
    <property type="term" value="C:ATP-binding cassette (ABC) transporter complex, substrate-binding subunit-containing"/>
    <property type="evidence" value="ECO:0007669"/>
    <property type="project" value="TreeGrafter"/>
</dbReference>
<reference evidence="5 6" key="1">
    <citation type="submission" date="2011-11" db="EMBL/GenBank/DDBJ databases">
        <title>Complete sequence of Spirochaeta sp. grapes.</title>
        <authorList>
            <consortium name="US DOE Joint Genome Institute"/>
            <person name="Lucas S."/>
            <person name="Han J."/>
            <person name="Lapidus A."/>
            <person name="Cheng J.-F."/>
            <person name="Goodwin L."/>
            <person name="Pitluck S."/>
            <person name="Peters L."/>
            <person name="Ovchinnikova G."/>
            <person name="Munk A.C."/>
            <person name="Detter J.C."/>
            <person name="Han C."/>
            <person name="Tapia R."/>
            <person name="Land M."/>
            <person name="Hauser L."/>
            <person name="Kyrpides N."/>
            <person name="Ivanova N."/>
            <person name="Pagani I."/>
            <person name="Ritalahtilisa K."/>
            <person name="Loeffler F."/>
            <person name="Woyke T."/>
        </authorList>
    </citation>
    <scope>NUCLEOTIDE SEQUENCE [LARGE SCALE GENOMIC DNA]</scope>
    <source>
        <strain evidence="6">ATCC BAA-1885 / DSM 22778 / Grapes</strain>
    </source>
</reference>
<dbReference type="GO" id="GO:0015768">
    <property type="term" value="P:maltose transport"/>
    <property type="evidence" value="ECO:0007669"/>
    <property type="project" value="TreeGrafter"/>
</dbReference>
<dbReference type="GO" id="GO:1901982">
    <property type="term" value="F:maltose binding"/>
    <property type="evidence" value="ECO:0007669"/>
    <property type="project" value="TreeGrafter"/>
</dbReference>
<keyword evidence="3 4" id="KW-0732">Signal</keyword>
<keyword evidence="6" id="KW-1185">Reference proteome</keyword>
<dbReference type="eggNOG" id="COG1653">
    <property type="taxonomic scope" value="Bacteria"/>
</dbReference>
<evidence type="ECO:0000256" key="1">
    <source>
        <dbReference type="ARBA" id="ARBA00008520"/>
    </source>
</evidence>
<gene>
    <name evidence="5" type="ordered locus">SpiGrapes_0974</name>
</gene>
<sequence length="421" mass="45857">MKKRTIGKTVMMLALVLVSACALFAQGTKEQASQVVTLRLEQFSGTDSNASGPALKAMIAEFEKQNPTIKVDLQSIGYSDYFTQLQSKVVGGNAADLFELNYENFVSYASQGVLLSLEGKLGDTSGFNKTALQAFDYNGVQYGVPNSFSNVVLFYNKALFDKVGIAYPTDNWTWNEVEQAGAKIRAYGKDYYGFYRPLTFHEFYKGAKQNGSSLMTADGKKFTVDTPANVATAARMASWQTLSNIMPTEAQMGGMGDWDLFKSGRLGMLVTGIWAFSDFTANCSFPWDITIEPGNTQKACHFFSNAYVVSSTGKHPVEAAKLAAFLAGSREAANLRVGASWELPPVTYPDVLEAYLAITPPANRKAVFESLNYLVTPPVVNQQAEMSAIIGGYLSQITYGKMDAAKALKACQAELEAKINL</sequence>
<keyword evidence="5" id="KW-0762">Sugar transport</keyword>
<organism evidence="5 6">
    <name type="scientific">Sphaerochaeta pleomorpha (strain ATCC BAA-1885 / DSM 22778 / Grapes)</name>
    <dbReference type="NCBI Taxonomy" id="158190"/>
    <lineage>
        <taxon>Bacteria</taxon>
        <taxon>Pseudomonadati</taxon>
        <taxon>Spirochaetota</taxon>
        <taxon>Spirochaetia</taxon>
        <taxon>Spirochaetales</taxon>
        <taxon>Sphaerochaetaceae</taxon>
        <taxon>Sphaerochaeta</taxon>
    </lineage>
</organism>
<dbReference type="PROSITE" id="PS51257">
    <property type="entry name" value="PROKAR_LIPOPROTEIN"/>
    <property type="match status" value="1"/>
</dbReference>
<name>G8QRE6_SPHPG</name>
<evidence type="ECO:0000313" key="5">
    <source>
        <dbReference type="EMBL" id="AEV28799.1"/>
    </source>
</evidence>
<evidence type="ECO:0000313" key="6">
    <source>
        <dbReference type="Proteomes" id="UP000005632"/>
    </source>
</evidence>